<gene>
    <name evidence="2" type="ORF">NDU88_007016</name>
</gene>
<proteinExistence type="predicted"/>
<reference evidence="2" key="1">
    <citation type="journal article" date="2022" name="bioRxiv">
        <title>Sequencing and chromosome-scale assembly of the giantPleurodeles waltlgenome.</title>
        <authorList>
            <person name="Brown T."/>
            <person name="Elewa A."/>
            <person name="Iarovenko S."/>
            <person name="Subramanian E."/>
            <person name="Araus A.J."/>
            <person name="Petzold A."/>
            <person name="Susuki M."/>
            <person name="Suzuki K.-i.T."/>
            <person name="Hayashi T."/>
            <person name="Toyoda A."/>
            <person name="Oliveira C."/>
            <person name="Osipova E."/>
            <person name="Leigh N.D."/>
            <person name="Simon A."/>
            <person name="Yun M.H."/>
        </authorList>
    </citation>
    <scope>NUCLEOTIDE SEQUENCE</scope>
    <source>
        <strain evidence="2">20211129_DDA</strain>
        <tissue evidence="2">Liver</tissue>
    </source>
</reference>
<protein>
    <submittedName>
        <fullName evidence="2">Uncharacterized protein</fullName>
    </submittedName>
</protein>
<feature type="compositionally biased region" description="Low complexity" evidence="1">
    <location>
        <begin position="60"/>
        <end position="75"/>
    </location>
</feature>
<organism evidence="2 3">
    <name type="scientific">Pleurodeles waltl</name>
    <name type="common">Iberian ribbed newt</name>
    <dbReference type="NCBI Taxonomy" id="8319"/>
    <lineage>
        <taxon>Eukaryota</taxon>
        <taxon>Metazoa</taxon>
        <taxon>Chordata</taxon>
        <taxon>Craniata</taxon>
        <taxon>Vertebrata</taxon>
        <taxon>Euteleostomi</taxon>
        <taxon>Amphibia</taxon>
        <taxon>Batrachia</taxon>
        <taxon>Caudata</taxon>
        <taxon>Salamandroidea</taxon>
        <taxon>Salamandridae</taxon>
        <taxon>Pleurodelinae</taxon>
        <taxon>Pleurodeles</taxon>
    </lineage>
</organism>
<dbReference type="EMBL" id="JANPWB010000003">
    <property type="protein sequence ID" value="KAJ1203223.1"/>
    <property type="molecule type" value="Genomic_DNA"/>
</dbReference>
<evidence type="ECO:0000313" key="3">
    <source>
        <dbReference type="Proteomes" id="UP001066276"/>
    </source>
</evidence>
<dbReference type="Proteomes" id="UP001066276">
    <property type="component" value="Chromosome 2_1"/>
</dbReference>
<name>A0AAV7VNH8_PLEWA</name>
<feature type="region of interest" description="Disordered" evidence="1">
    <location>
        <begin position="1"/>
        <end position="94"/>
    </location>
</feature>
<dbReference type="AlphaFoldDB" id="A0AAV7VNH8"/>
<accession>A0AAV7VNH8</accession>
<keyword evidence="3" id="KW-1185">Reference proteome</keyword>
<evidence type="ECO:0000256" key="1">
    <source>
        <dbReference type="SAM" id="MobiDB-lite"/>
    </source>
</evidence>
<evidence type="ECO:0000313" key="2">
    <source>
        <dbReference type="EMBL" id="KAJ1203223.1"/>
    </source>
</evidence>
<sequence>MRVCPPAAHTPPGRLAGARSGRGTAHAAHLSKYSPRYRGPRSRATPPLSAEKSSGGSPGDPGKLPSAHHPAHAASRQVLRPRASAEPPSQRPRYLAPGAAFMSLKTSALLPAGKGSLCPYRSKAKDAAGHRIFQTLVGRERSSLFKHPLRQPSWPRPSITSS</sequence>
<comment type="caution">
    <text evidence="2">The sequence shown here is derived from an EMBL/GenBank/DDBJ whole genome shotgun (WGS) entry which is preliminary data.</text>
</comment>